<dbReference type="Pfam" id="PF13896">
    <property type="entry name" value="Glyco_transf_49"/>
    <property type="match status" value="1"/>
</dbReference>
<evidence type="ECO:0000256" key="6">
    <source>
        <dbReference type="ARBA" id="ARBA00023180"/>
    </source>
</evidence>
<keyword evidence="6" id="KW-0325">Glycoprotein</keyword>
<reference evidence="10 11" key="1">
    <citation type="journal article" date="2021" name="Sci. Rep.">
        <title>The genome of the diatom Chaetoceros tenuissimus carries an ancient integrated fragment of an extant virus.</title>
        <authorList>
            <person name="Hongo Y."/>
            <person name="Kimura K."/>
            <person name="Takaki Y."/>
            <person name="Yoshida Y."/>
            <person name="Baba S."/>
            <person name="Kobayashi G."/>
            <person name="Nagasaki K."/>
            <person name="Hano T."/>
            <person name="Tomaru Y."/>
        </authorList>
    </citation>
    <scope>NUCLEOTIDE SEQUENCE [LARGE SCALE GENOMIC DNA]</scope>
    <source>
        <strain evidence="10 11">NIES-3715</strain>
    </source>
</reference>
<dbReference type="PANTHER" id="PTHR12270:SF52">
    <property type="entry name" value="GLYCOSYLTRANSFERASE-LIKE PROTEIN GNT13-RELATED"/>
    <property type="match status" value="1"/>
</dbReference>
<organism evidence="10 11">
    <name type="scientific">Chaetoceros tenuissimus</name>
    <dbReference type="NCBI Taxonomy" id="426638"/>
    <lineage>
        <taxon>Eukaryota</taxon>
        <taxon>Sar</taxon>
        <taxon>Stramenopiles</taxon>
        <taxon>Ochrophyta</taxon>
        <taxon>Bacillariophyta</taxon>
        <taxon>Coscinodiscophyceae</taxon>
        <taxon>Chaetocerotophycidae</taxon>
        <taxon>Chaetocerotales</taxon>
        <taxon>Chaetocerotaceae</taxon>
        <taxon>Chaetoceros</taxon>
    </lineage>
</organism>
<accession>A0AAD3DAP5</accession>
<evidence type="ECO:0000256" key="9">
    <source>
        <dbReference type="SAM" id="Phobius"/>
    </source>
</evidence>
<evidence type="ECO:0000256" key="7">
    <source>
        <dbReference type="SAM" id="Coils"/>
    </source>
</evidence>
<keyword evidence="5 9" id="KW-0472">Membrane</keyword>
<evidence type="ECO:0000256" key="4">
    <source>
        <dbReference type="ARBA" id="ARBA00022989"/>
    </source>
</evidence>
<dbReference type="AlphaFoldDB" id="A0AAD3DAP5"/>
<keyword evidence="2 9" id="KW-0812">Transmembrane</keyword>
<keyword evidence="3" id="KW-0735">Signal-anchor</keyword>
<keyword evidence="11" id="KW-1185">Reference proteome</keyword>
<protein>
    <submittedName>
        <fullName evidence="10">Uncharacterized protein</fullName>
    </submittedName>
</protein>
<evidence type="ECO:0000256" key="2">
    <source>
        <dbReference type="ARBA" id="ARBA00022692"/>
    </source>
</evidence>
<dbReference type="GO" id="GO:0015020">
    <property type="term" value="F:glucuronosyltransferase activity"/>
    <property type="evidence" value="ECO:0007669"/>
    <property type="project" value="TreeGrafter"/>
</dbReference>
<dbReference type="GO" id="GO:0016020">
    <property type="term" value="C:membrane"/>
    <property type="evidence" value="ECO:0007669"/>
    <property type="project" value="UniProtKB-SubCell"/>
</dbReference>
<evidence type="ECO:0000256" key="3">
    <source>
        <dbReference type="ARBA" id="ARBA00022968"/>
    </source>
</evidence>
<dbReference type="EMBL" id="BLLK01000069">
    <property type="protein sequence ID" value="GFH60938.1"/>
    <property type="molecule type" value="Genomic_DNA"/>
</dbReference>
<feature type="transmembrane region" description="Helical" evidence="9">
    <location>
        <begin position="129"/>
        <end position="148"/>
    </location>
</feature>
<proteinExistence type="predicted"/>
<evidence type="ECO:0000313" key="11">
    <source>
        <dbReference type="Proteomes" id="UP001054902"/>
    </source>
</evidence>
<comment type="subcellular location">
    <subcellularLocation>
        <location evidence="1">Membrane</location>
        <topology evidence="1">Single-pass type II membrane protein</topology>
    </subcellularLocation>
</comment>
<feature type="coiled-coil region" evidence="7">
    <location>
        <begin position="184"/>
        <end position="211"/>
    </location>
</feature>
<keyword evidence="7" id="KW-0175">Coiled coil</keyword>
<comment type="caution">
    <text evidence="10">The sequence shown here is derived from an EMBL/GenBank/DDBJ whole genome shotgun (WGS) entry which is preliminary data.</text>
</comment>
<name>A0AAD3DAP5_9STRA</name>
<feature type="region of interest" description="Disordered" evidence="8">
    <location>
        <begin position="1"/>
        <end position="68"/>
    </location>
</feature>
<dbReference type="InterPro" id="IPR051292">
    <property type="entry name" value="Xyl/GlcA_transferase"/>
</dbReference>
<evidence type="ECO:0000256" key="5">
    <source>
        <dbReference type="ARBA" id="ARBA00023136"/>
    </source>
</evidence>
<keyword evidence="4 9" id="KW-1133">Transmembrane helix</keyword>
<dbReference type="Proteomes" id="UP001054902">
    <property type="component" value="Unassembled WGS sequence"/>
</dbReference>
<dbReference type="GO" id="GO:0042285">
    <property type="term" value="F:xylosyltransferase activity"/>
    <property type="evidence" value="ECO:0007669"/>
    <property type="project" value="TreeGrafter"/>
</dbReference>
<evidence type="ECO:0000313" key="10">
    <source>
        <dbReference type="EMBL" id="GFH60938.1"/>
    </source>
</evidence>
<sequence length="658" mass="75754">MISRWKKGKTSKESILPKTHHDVESKTPDSSTSKASKSKPKFYSNGSSSRNNDAGHKHPIQANYRSPKPGSINCIPRHHANIHINPNAVGCTTFLMGGQYYPGKDKNRLHLRRKTLWYRICWSSPFRKILSAILVIYLLIVYVLNPALNTVLRYGDMLSHHGNYTDLDTIATKGGGKLVHLKPLHIAKEDAKHIMKRLKEIKNEKMSIEKRKALIKKIIPEWFRKEHQISEDLDITDPEELSKGKVVEKQEEAVEPDFDAVDPDEEIKTPELTNEGSRLNQTDSNSNIDVVRTLQNRGIHAKDSQCPRGVEDISTTLVIQSTLDRVRLIFTTCQIWRDPINLVVYLSSEEYTSNDWDKLKEELKNVCPHVKIIVYHSKSSNERRLEYPINKLRNIGLDHVITSHILVMDIDFIPSERLDNAVHKAIDLSIEARMDDDGNRGVDPKDALVIPAFERKLPPSVECKTLQDCQNISSQDPTFIPKSMKDLLKCVQDGSCIVFQSDVNIEGHFDTGSKQWLEKNNTESSSIIECFHSQRYEPYVVLPWCPLEHNAVQRIARRVPRASYYDERFYGYGKNKIQQIAHLRECGFKFQVIPATGFLVHHPHPESETKSVWNDKSNFDLHMKMDELYPKYLQELRSVYDDNFVETKLCQRKRGNEK</sequence>
<dbReference type="PANTHER" id="PTHR12270">
    <property type="entry name" value="GLYCOSYLTRANSFERASE-RELATED"/>
    <property type="match status" value="1"/>
</dbReference>
<evidence type="ECO:0000256" key="8">
    <source>
        <dbReference type="SAM" id="MobiDB-lite"/>
    </source>
</evidence>
<dbReference type="GO" id="GO:0035269">
    <property type="term" value="P:protein O-linked glycosylation via mannose"/>
    <property type="evidence" value="ECO:0007669"/>
    <property type="project" value="TreeGrafter"/>
</dbReference>
<gene>
    <name evidence="10" type="ORF">CTEN210_17414</name>
</gene>
<evidence type="ECO:0000256" key="1">
    <source>
        <dbReference type="ARBA" id="ARBA00004606"/>
    </source>
</evidence>